<sequence length="439" mass="49658">MINFIFFSLLILQIETLPSPVINRNSFELLSNSRYSFHSGFSSNLSDQVLSNILWAMARAPIIGSYREIYVAKPNNLYLYNPENHTLNLHLTGNRRSNSNSAFEIGVATERYEEAGFIIQLGLLAATSFWDSLSNAVSCPMQSATNYANNNWSPIHPIRLVNVYGFSQRRGIDTTNIAISSDSSLPRPVIYQHDTFEILIRDLSFDTIFLPSPLSIEKISQILWAGYGVTPHMTANNRRGLTVPSAVANYYLTQKIYLVNENGVYRYHNRLPPGTNLTTADHRIEVIVNEDRRSALRNAIPRIPQTAPVYIIICVGDTSSNYHLLEAGFVGIQMLLQAKSLNLSSSLTLPLLPNERNLIREVLSLPSSDFPVIIFSCGEKISEIKEGKKVKKESFGRFKIYDFLGRKILETNKPIDASRLKKGVYFILYENLWRKIVVN</sequence>
<feature type="domain" description="Nitroreductase" evidence="1">
    <location>
        <begin position="209"/>
        <end position="378"/>
    </location>
</feature>
<dbReference type="PANTHER" id="PTHR43745">
    <property type="entry name" value="NITROREDUCTASE MJ1384-RELATED"/>
    <property type="match status" value="1"/>
</dbReference>
<dbReference type="PANTHER" id="PTHR43745:SF2">
    <property type="entry name" value="NITROREDUCTASE MJ1384-RELATED"/>
    <property type="match status" value="1"/>
</dbReference>
<reference evidence="2" key="1">
    <citation type="journal article" date="2020" name="mSystems">
        <title>Genome- and Community-Level Interaction Insights into Carbon Utilization and Element Cycling Functions of Hydrothermarchaeota in Hydrothermal Sediment.</title>
        <authorList>
            <person name="Zhou Z."/>
            <person name="Liu Y."/>
            <person name="Xu W."/>
            <person name="Pan J."/>
            <person name="Luo Z.H."/>
            <person name="Li M."/>
        </authorList>
    </citation>
    <scope>NUCLEOTIDE SEQUENCE [LARGE SCALE GENOMIC DNA]</scope>
    <source>
        <strain evidence="2">SpSt-655</strain>
    </source>
</reference>
<dbReference type="SUPFAM" id="SSF55469">
    <property type="entry name" value="FMN-dependent nitroreductase-like"/>
    <property type="match status" value="1"/>
</dbReference>
<dbReference type="EMBL" id="DTBX01000051">
    <property type="protein sequence ID" value="HGQ55108.1"/>
    <property type="molecule type" value="Genomic_DNA"/>
</dbReference>
<proteinExistence type="predicted"/>
<dbReference type="InterPro" id="IPR000415">
    <property type="entry name" value="Nitroreductase-like"/>
</dbReference>
<comment type="caution">
    <text evidence="2">The sequence shown here is derived from an EMBL/GenBank/DDBJ whole genome shotgun (WGS) entry which is preliminary data.</text>
</comment>
<name>A0A7V4CHB7_UNCW3</name>
<evidence type="ECO:0000313" key="2">
    <source>
        <dbReference type="EMBL" id="HGQ55108.1"/>
    </source>
</evidence>
<organism evidence="2">
    <name type="scientific">candidate division WOR-3 bacterium</name>
    <dbReference type="NCBI Taxonomy" id="2052148"/>
    <lineage>
        <taxon>Bacteria</taxon>
        <taxon>Bacteria division WOR-3</taxon>
    </lineage>
</organism>
<dbReference type="Pfam" id="PF00881">
    <property type="entry name" value="Nitroreductase"/>
    <property type="match status" value="1"/>
</dbReference>
<accession>A0A7V4CHB7</accession>
<dbReference type="AlphaFoldDB" id="A0A7V4CHB7"/>
<dbReference type="InterPro" id="IPR029479">
    <property type="entry name" value="Nitroreductase"/>
</dbReference>
<dbReference type="Gene3D" id="3.40.109.10">
    <property type="entry name" value="NADH Oxidase"/>
    <property type="match status" value="2"/>
</dbReference>
<protein>
    <recommendedName>
        <fullName evidence="1">Nitroreductase domain-containing protein</fullName>
    </recommendedName>
</protein>
<evidence type="ECO:0000259" key="1">
    <source>
        <dbReference type="Pfam" id="PF00881"/>
    </source>
</evidence>
<gene>
    <name evidence="2" type="ORF">ENU28_01420</name>
</gene>
<dbReference type="InterPro" id="IPR052544">
    <property type="entry name" value="Bacteriocin_Proc_Enz"/>
</dbReference>
<dbReference type="GO" id="GO:0016491">
    <property type="term" value="F:oxidoreductase activity"/>
    <property type="evidence" value="ECO:0007669"/>
    <property type="project" value="InterPro"/>
</dbReference>